<keyword evidence="2" id="KW-1185">Reference proteome</keyword>
<dbReference type="EMBL" id="JAPFFF010000015">
    <property type="protein sequence ID" value="KAK8866963.1"/>
    <property type="molecule type" value="Genomic_DNA"/>
</dbReference>
<proteinExistence type="predicted"/>
<sequence>MQEQEIQFKWLDAEIEILSETQRHICEMIIEGHNYQEIIDCFHLRSHSNIRTCMKNTKMGIIWSPGKSNGGSLGYLSDVETFIFQKIIHNRGLDMDCIKTIEAVQIAFNCREFRFNRATELSEIMTRQCSPSKSIQRVLKSLEPYVPSSYIIDLFIKRNFFCDKEYFLAIMITFS</sequence>
<gene>
    <name evidence="1" type="ORF">M9Y10_009932</name>
</gene>
<evidence type="ECO:0000313" key="2">
    <source>
        <dbReference type="Proteomes" id="UP001470230"/>
    </source>
</evidence>
<evidence type="ECO:0000313" key="1">
    <source>
        <dbReference type="EMBL" id="KAK8866963.1"/>
    </source>
</evidence>
<name>A0ABR2IRC3_9EUKA</name>
<comment type="caution">
    <text evidence="1">The sequence shown here is derived from an EMBL/GenBank/DDBJ whole genome shotgun (WGS) entry which is preliminary data.</text>
</comment>
<dbReference type="Proteomes" id="UP001470230">
    <property type="component" value="Unassembled WGS sequence"/>
</dbReference>
<accession>A0ABR2IRC3</accession>
<reference evidence="1 2" key="1">
    <citation type="submission" date="2024-04" db="EMBL/GenBank/DDBJ databases">
        <title>Tritrichomonas musculus Genome.</title>
        <authorList>
            <person name="Alves-Ferreira E."/>
            <person name="Grigg M."/>
            <person name="Lorenzi H."/>
            <person name="Galac M."/>
        </authorList>
    </citation>
    <scope>NUCLEOTIDE SEQUENCE [LARGE SCALE GENOMIC DNA]</scope>
    <source>
        <strain evidence="1 2">EAF2021</strain>
    </source>
</reference>
<protein>
    <submittedName>
        <fullName evidence="1">Uncharacterized protein</fullName>
    </submittedName>
</protein>
<organism evidence="1 2">
    <name type="scientific">Tritrichomonas musculus</name>
    <dbReference type="NCBI Taxonomy" id="1915356"/>
    <lineage>
        <taxon>Eukaryota</taxon>
        <taxon>Metamonada</taxon>
        <taxon>Parabasalia</taxon>
        <taxon>Tritrichomonadida</taxon>
        <taxon>Tritrichomonadidae</taxon>
        <taxon>Tritrichomonas</taxon>
    </lineage>
</organism>